<keyword evidence="2" id="KW-1185">Reference proteome</keyword>
<evidence type="ECO:0000313" key="2">
    <source>
        <dbReference type="Proteomes" id="UP001234202"/>
    </source>
</evidence>
<evidence type="ECO:0000313" key="1">
    <source>
        <dbReference type="EMBL" id="KAJ9119977.1"/>
    </source>
</evidence>
<name>A0ACC2X7V2_9TREE</name>
<dbReference type="EMBL" id="JASBWV010000022">
    <property type="protein sequence ID" value="KAJ9119977.1"/>
    <property type="molecule type" value="Genomic_DNA"/>
</dbReference>
<comment type="caution">
    <text evidence="1">The sequence shown here is derived from an EMBL/GenBank/DDBJ whole genome shotgun (WGS) entry which is preliminary data.</text>
</comment>
<organism evidence="1 2">
    <name type="scientific">Naganishia onofrii</name>
    <dbReference type="NCBI Taxonomy" id="1851511"/>
    <lineage>
        <taxon>Eukaryota</taxon>
        <taxon>Fungi</taxon>
        <taxon>Dikarya</taxon>
        <taxon>Basidiomycota</taxon>
        <taxon>Agaricomycotina</taxon>
        <taxon>Tremellomycetes</taxon>
        <taxon>Filobasidiales</taxon>
        <taxon>Filobasidiaceae</taxon>
        <taxon>Naganishia</taxon>
    </lineage>
</organism>
<gene>
    <name evidence="1" type="ORF">QFC24_005460</name>
</gene>
<proteinExistence type="predicted"/>
<protein>
    <submittedName>
        <fullName evidence="1">Uncharacterized protein</fullName>
    </submittedName>
</protein>
<accession>A0ACC2X7V2</accession>
<sequence length="484" mass="55548">MSFLTLPAGILEIVVDYLNPGPSISGYDRAYSQTACICKVNDVRAREQPTCPMSVESKRSILALSSVSKSLRMAIFDLVFWKRLTMDWKHDSLLTTRLSLHLTTRAKVQTLILQANSIDRPGIRPPLTDYINLFPRLREIQIVLVYPRMPDQPKRNKGHETVNMGHRKTTSPSATVSDTTTQRHSSLQSISLAIYQETSFRGRTDEGFTRKSLTEFASADHLEKLNMAKLDKYHLELAFSKTRFERSKPTFWNEFMLRMENACQIPAKNVSMCFSFQLNGESERFLAELSRAIARWPEEVEDISFCLQLDEFVLMGGHRMISNLVNPGKDGSLELVHGYLPSKRDLDQFVGTIRKTRPNLRNFDLVIYTFTRYNRPLLEYRHAIAAVAIAIDQVPEPFKLPSSIFKIEYSELEHLHVQYLAQKRAISDAHEAYGSGILLQEGLEAEFEEQMDILVGMNEETAIDQYRFEENFYHDNHDSEDSSS</sequence>
<dbReference type="Proteomes" id="UP001234202">
    <property type="component" value="Unassembled WGS sequence"/>
</dbReference>
<reference evidence="1" key="1">
    <citation type="submission" date="2023-04" db="EMBL/GenBank/DDBJ databases">
        <title>Draft Genome sequencing of Naganishia species isolated from polar environments using Oxford Nanopore Technology.</title>
        <authorList>
            <person name="Leo P."/>
            <person name="Venkateswaran K."/>
        </authorList>
    </citation>
    <scope>NUCLEOTIDE SEQUENCE</scope>
    <source>
        <strain evidence="1">DBVPG 5303</strain>
    </source>
</reference>